<dbReference type="Pfam" id="PF03916">
    <property type="entry name" value="NrfD"/>
    <property type="match status" value="1"/>
</dbReference>
<evidence type="ECO:0000313" key="8">
    <source>
        <dbReference type="EMBL" id="ACD94656.1"/>
    </source>
</evidence>
<evidence type="ECO:0000256" key="1">
    <source>
        <dbReference type="ARBA" id="ARBA00004651"/>
    </source>
</evidence>
<feature type="transmembrane region" description="Helical" evidence="7">
    <location>
        <begin position="157"/>
        <end position="181"/>
    </location>
</feature>
<evidence type="ECO:0000313" key="9">
    <source>
        <dbReference type="Proteomes" id="UP000002420"/>
    </source>
</evidence>
<dbReference type="STRING" id="398767.Glov_0933"/>
<sequence>MSTKHEGWGWMLAVDFFFAGMGGGMVLITGLLELFAGSGRLSLLGNVMGPLFMCIGCGFLILELGRPFQAWRVFMNPKAILTAGAWLMSVAIVAGLVYASFDLDPSWFKQDKLIWQDWDLLRKLLAVVCVITGLVVATYPGVLLGRHKGRPFWVGPGIMTLFMLSSIVTGASAHFVSALIYPPGSVPGIWHNLPTFVGGLLFFQLVGWLGYIWIKRTGTTAAEAASALKWINGQYADSFKAAFIFVGTLVPLVLVMIPSTLCQGIGALLVLVGGVVMRCLVVYAGEERTWLPGEQKYRKRLPTGNEAFLKAWSR</sequence>
<dbReference type="AlphaFoldDB" id="B3E5I5"/>
<feature type="transmembrane region" description="Helical" evidence="7">
    <location>
        <begin position="235"/>
        <end position="257"/>
    </location>
</feature>
<feature type="transmembrane region" description="Helical" evidence="7">
    <location>
        <begin position="12"/>
        <end position="35"/>
    </location>
</feature>
<feature type="transmembrane region" description="Helical" evidence="7">
    <location>
        <begin position="121"/>
        <end position="145"/>
    </location>
</feature>
<feature type="transmembrane region" description="Helical" evidence="7">
    <location>
        <begin position="83"/>
        <end position="101"/>
    </location>
</feature>
<reference evidence="8 9" key="1">
    <citation type="submission" date="2008-05" db="EMBL/GenBank/DDBJ databases">
        <title>Complete sequence of chromosome of Geobacter lovleyi SZ.</title>
        <authorList>
            <consortium name="US DOE Joint Genome Institute"/>
            <person name="Lucas S."/>
            <person name="Copeland A."/>
            <person name="Lapidus A."/>
            <person name="Glavina del Rio T."/>
            <person name="Dalin E."/>
            <person name="Tice H."/>
            <person name="Bruce D."/>
            <person name="Goodwin L."/>
            <person name="Pitluck S."/>
            <person name="Chertkov O."/>
            <person name="Meincke L."/>
            <person name="Brettin T."/>
            <person name="Detter J.C."/>
            <person name="Han C."/>
            <person name="Tapia R."/>
            <person name="Kuske C.R."/>
            <person name="Schmutz J."/>
            <person name="Larimer F."/>
            <person name="Land M."/>
            <person name="Hauser L."/>
            <person name="Kyrpides N."/>
            <person name="Mikhailova N."/>
            <person name="Sung Y."/>
            <person name="Fletcher K.E."/>
            <person name="Ritalahti K.M."/>
            <person name="Loeffler F.E."/>
            <person name="Richardson P."/>
        </authorList>
    </citation>
    <scope>NUCLEOTIDE SEQUENCE [LARGE SCALE GENOMIC DNA]</scope>
    <source>
        <strain evidence="9">ATCC BAA-1151 / DSM 17278 / SZ</strain>
    </source>
</reference>
<organism evidence="8 9">
    <name type="scientific">Trichlorobacter lovleyi (strain ATCC BAA-1151 / DSM 17278 / SZ)</name>
    <name type="common">Geobacter lovleyi</name>
    <dbReference type="NCBI Taxonomy" id="398767"/>
    <lineage>
        <taxon>Bacteria</taxon>
        <taxon>Pseudomonadati</taxon>
        <taxon>Thermodesulfobacteriota</taxon>
        <taxon>Desulfuromonadia</taxon>
        <taxon>Geobacterales</taxon>
        <taxon>Geobacteraceae</taxon>
        <taxon>Trichlorobacter</taxon>
    </lineage>
</organism>
<dbReference type="GO" id="GO:0005886">
    <property type="term" value="C:plasma membrane"/>
    <property type="evidence" value="ECO:0007669"/>
    <property type="project" value="UniProtKB-SubCell"/>
</dbReference>
<dbReference type="InterPro" id="IPR005614">
    <property type="entry name" value="NrfD-like"/>
</dbReference>
<feature type="transmembrane region" description="Helical" evidence="7">
    <location>
        <begin position="193"/>
        <end position="214"/>
    </location>
</feature>
<evidence type="ECO:0000256" key="4">
    <source>
        <dbReference type="ARBA" id="ARBA00022692"/>
    </source>
</evidence>
<evidence type="ECO:0000256" key="7">
    <source>
        <dbReference type="SAM" id="Phobius"/>
    </source>
</evidence>
<dbReference type="KEGG" id="glo:Glov_0933"/>
<protein>
    <submittedName>
        <fullName evidence="8">Polysulphide reductase NrfD</fullName>
    </submittedName>
</protein>
<feature type="transmembrane region" description="Helical" evidence="7">
    <location>
        <begin position="41"/>
        <end position="62"/>
    </location>
</feature>
<proteinExistence type="inferred from homology"/>
<dbReference type="Proteomes" id="UP000002420">
    <property type="component" value="Chromosome"/>
</dbReference>
<keyword evidence="4 7" id="KW-0812">Transmembrane</keyword>
<dbReference type="HOGENOM" id="CLU_045348_1_0_7"/>
<dbReference type="RefSeq" id="WP_012469006.1">
    <property type="nucleotide sequence ID" value="NC_010814.1"/>
</dbReference>
<feature type="transmembrane region" description="Helical" evidence="7">
    <location>
        <begin position="263"/>
        <end position="284"/>
    </location>
</feature>
<keyword evidence="5 7" id="KW-1133">Transmembrane helix</keyword>
<dbReference type="eggNOG" id="COG3301">
    <property type="taxonomic scope" value="Bacteria"/>
</dbReference>
<dbReference type="PANTHER" id="PTHR34856:SF2">
    <property type="entry name" value="PROTEIN NRFD"/>
    <property type="match status" value="1"/>
</dbReference>
<evidence type="ECO:0000256" key="6">
    <source>
        <dbReference type="ARBA" id="ARBA00023136"/>
    </source>
</evidence>
<dbReference type="Gene3D" id="1.20.1630.10">
    <property type="entry name" value="Formate dehydrogenase/DMSO reductase domain"/>
    <property type="match status" value="1"/>
</dbReference>
<gene>
    <name evidence="8" type="ordered locus">Glov_0933</name>
</gene>
<evidence type="ECO:0000256" key="3">
    <source>
        <dbReference type="ARBA" id="ARBA00022475"/>
    </source>
</evidence>
<keyword evidence="6 7" id="KW-0472">Membrane</keyword>
<dbReference type="PANTHER" id="PTHR34856">
    <property type="entry name" value="PROTEIN NRFD"/>
    <property type="match status" value="1"/>
</dbReference>
<dbReference type="InterPro" id="IPR052049">
    <property type="entry name" value="Electron_transfer_protein"/>
</dbReference>
<comment type="subcellular location">
    <subcellularLocation>
        <location evidence="1">Cell membrane</location>
        <topology evidence="1">Multi-pass membrane protein</topology>
    </subcellularLocation>
</comment>
<keyword evidence="3" id="KW-1003">Cell membrane</keyword>
<dbReference type="EMBL" id="CP001089">
    <property type="protein sequence ID" value="ACD94656.1"/>
    <property type="molecule type" value="Genomic_DNA"/>
</dbReference>
<accession>B3E5I5</accession>
<keyword evidence="9" id="KW-1185">Reference proteome</keyword>
<evidence type="ECO:0000256" key="2">
    <source>
        <dbReference type="ARBA" id="ARBA00008929"/>
    </source>
</evidence>
<evidence type="ECO:0000256" key="5">
    <source>
        <dbReference type="ARBA" id="ARBA00022989"/>
    </source>
</evidence>
<name>B3E5I5_TRIL1</name>
<comment type="similarity">
    <text evidence="2">Belongs to the NrfD family.</text>
</comment>